<protein>
    <submittedName>
        <fullName evidence="1">Uncharacterized protein</fullName>
    </submittedName>
</protein>
<reference evidence="1" key="2">
    <citation type="submission" date="2021-04" db="EMBL/GenBank/DDBJ databases">
        <authorList>
            <person name="Gilroy R."/>
        </authorList>
    </citation>
    <scope>NUCLEOTIDE SEQUENCE</scope>
    <source>
        <strain evidence="1">ChiGjej1B1-14440</strain>
    </source>
</reference>
<dbReference type="EMBL" id="DXET01000181">
    <property type="protein sequence ID" value="HIX81947.1"/>
    <property type="molecule type" value="Genomic_DNA"/>
</dbReference>
<evidence type="ECO:0000313" key="1">
    <source>
        <dbReference type="EMBL" id="HIX81947.1"/>
    </source>
</evidence>
<accession>A0A9D1XM31</accession>
<reference evidence="1" key="1">
    <citation type="journal article" date="2021" name="PeerJ">
        <title>Extensive microbial diversity within the chicken gut microbiome revealed by metagenomics and culture.</title>
        <authorList>
            <person name="Gilroy R."/>
            <person name="Ravi A."/>
            <person name="Getino M."/>
            <person name="Pursley I."/>
            <person name="Horton D.L."/>
            <person name="Alikhan N.F."/>
            <person name="Baker D."/>
            <person name="Gharbi K."/>
            <person name="Hall N."/>
            <person name="Watson M."/>
            <person name="Adriaenssens E.M."/>
            <person name="Foster-Nyarko E."/>
            <person name="Jarju S."/>
            <person name="Secka A."/>
            <person name="Antonio M."/>
            <person name="Oren A."/>
            <person name="Chaudhuri R.R."/>
            <person name="La Ragione R."/>
            <person name="Hildebrand F."/>
            <person name="Pallen M.J."/>
        </authorList>
    </citation>
    <scope>NUCLEOTIDE SEQUENCE</scope>
    <source>
        <strain evidence="1">ChiGjej1B1-14440</strain>
    </source>
</reference>
<gene>
    <name evidence="1" type="ORF">H9980_08265</name>
</gene>
<proteinExistence type="predicted"/>
<organism evidence="1 2">
    <name type="scientific">Candidatus Erysipelatoclostridium merdavium</name>
    <dbReference type="NCBI Taxonomy" id="2838566"/>
    <lineage>
        <taxon>Bacteria</taxon>
        <taxon>Bacillati</taxon>
        <taxon>Bacillota</taxon>
        <taxon>Erysipelotrichia</taxon>
        <taxon>Erysipelotrichales</taxon>
        <taxon>Erysipelotrichales incertae sedis</taxon>
    </lineage>
</organism>
<sequence length="125" mass="14873">NRYYLDYSESGIKRYCIMVDENFVDSYDTLEEAFDHLKKDKEYGNLAIAVPEDKFHLKDTDLSYLKDDEGYHTFLCDISSLDGTKKYDIAIVEMDSVFDHFHRPNARALAWYLDRDRSKYEIIIF</sequence>
<dbReference type="Proteomes" id="UP000886724">
    <property type="component" value="Unassembled WGS sequence"/>
</dbReference>
<feature type="non-terminal residue" evidence="1">
    <location>
        <position position="1"/>
    </location>
</feature>
<evidence type="ECO:0000313" key="2">
    <source>
        <dbReference type="Proteomes" id="UP000886724"/>
    </source>
</evidence>
<comment type="caution">
    <text evidence="1">The sequence shown here is derived from an EMBL/GenBank/DDBJ whole genome shotgun (WGS) entry which is preliminary data.</text>
</comment>
<dbReference type="AlphaFoldDB" id="A0A9D1XM31"/>
<name>A0A9D1XM31_9FIRM</name>